<dbReference type="Proteomes" id="UP000019183">
    <property type="component" value="Unassembled WGS sequence"/>
</dbReference>
<dbReference type="EMBL" id="CBWK010000233">
    <property type="protein sequence ID" value="CDL08680.1"/>
    <property type="molecule type" value="Genomic_DNA"/>
</dbReference>
<dbReference type="AlphaFoldDB" id="W1DJ90"/>
<proteinExistence type="predicted"/>
<reference evidence="1" key="1">
    <citation type="submission" date="2013-10" db="EMBL/GenBank/DDBJ databases">
        <title>Antibiotic resistance diversity of beta-lactamase producers in the General Hospital Vienna.</title>
        <authorList>
            <person name="Barisic I."/>
            <person name="Mitteregger D."/>
            <person name="Hirschl A.M."/>
            <person name="Noehammer C."/>
            <person name="Wiesinger-Mayr H."/>
        </authorList>
    </citation>
    <scope>NUCLEOTIDE SEQUENCE [LARGE SCALE GENOMIC DNA]</scope>
    <source>
        <strain evidence="1">IS43</strain>
    </source>
</reference>
<organism evidence="1 2">
    <name type="scientific">Klebsiella pneumoniae IS43</name>
    <dbReference type="NCBI Taxonomy" id="1432552"/>
    <lineage>
        <taxon>Bacteria</taxon>
        <taxon>Pseudomonadati</taxon>
        <taxon>Pseudomonadota</taxon>
        <taxon>Gammaproteobacteria</taxon>
        <taxon>Enterobacterales</taxon>
        <taxon>Enterobacteriaceae</taxon>
        <taxon>Klebsiella/Raoultella group</taxon>
        <taxon>Klebsiella</taxon>
        <taxon>Klebsiella pneumoniae complex</taxon>
    </lineage>
</organism>
<protein>
    <submittedName>
        <fullName evidence="1">Uncharacterized protein</fullName>
    </submittedName>
</protein>
<evidence type="ECO:0000313" key="2">
    <source>
        <dbReference type="Proteomes" id="UP000019183"/>
    </source>
</evidence>
<name>W1DJ90_KLEPN</name>
<sequence length="41" mass="4672">MCIKIRKNAQFKNFNPLFLIDKNNYFVGAIVGHTIPYVSVG</sequence>
<accession>W1DJ90</accession>
<comment type="caution">
    <text evidence="1">The sequence shown here is derived from an EMBL/GenBank/DDBJ whole genome shotgun (WGS) entry which is preliminary data.</text>
</comment>
<keyword evidence="2" id="KW-1185">Reference proteome</keyword>
<evidence type="ECO:0000313" key="1">
    <source>
        <dbReference type="EMBL" id="CDL08680.1"/>
    </source>
</evidence>